<evidence type="ECO:0000256" key="8">
    <source>
        <dbReference type="ARBA" id="ARBA00023136"/>
    </source>
</evidence>
<keyword evidence="8 11" id="KW-0472">Membrane</keyword>
<dbReference type="InterPro" id="IPR013657">
    <property type="entry name" value="SCL35B1-4/HUT1"/>
</dbReference>
<comment type="subcellular location">
    <subcellularLocation>
        <location evidence="1">Endoplasmic reticulum membrane</location>
        <topology evidence="1">Multi-pass membrane protein</topology>
    </subcellularLocation>
</comment>
<dbReference type="GO" id="GO:0005789">
    <property type="term" value="C:endoplasmic reticulum membrane"/>
    <property type="evidence" value="ECO:0007669"/>
    <property type="project" value="UniProtKB-SubCell"/>
</dbReference>
<evidence type="ECO:0000256" key="5">
    <source>
        <dbReference type="ARBA" id="ARBA00022692"/>
    </source>
</evidence>
<dbReference type="GO" id="GO:0000139">
    <property type="term" value="C:Golgi membrane"/>
    <property type="evidence" value="ECO:0007669"/>
    <property type="project" value="TreeGrafter"/>
</dbReference>
<feature type="transmembrane region" description="Helical" evidence="11">
    <location>
        <begin position="101"/>
        <end position="121"/>
    </location>
</feature>
<proteinExistence type="inferred from homology"/>
<dbReference type="PANTHER" id="PTHR10778">
    <property type="entry name" value="SOLUTE CARRIER FAMILY 35 MEMBER B"/>
    <property type="match status" value="1"/>
</dbReference>
<evidence type="ECO:0000256" key="10">
    <source>
        <dbReference type="SAM" id="MobiDB-lite"/>
    </source>
</evidence>
<gene>
    <name evidence="12" type="ORF">PhCBS80983_g01832</name>
</gene>
<keyword evidence="3" id="KW-0813">Transport</keyword>
<comment type="similarity">
    <text evidence="2">Belongs to the nucleotide-sugar transporter family. SLC35B subfamily.</text>
</comment>
<evidence type="ECO:0000313" key="12">
    <source>
        <dbReference type="EMBL" id="TPX60405.1"/>
    </source>
</evidence>
<reference evidence="12 13" key="1">
    <citation type="journal article" date="2019" name="Sci. Rep.">
        <title>Comparative genomics of chytrid fungi reveal insights into the obligate biotrophic and pathogenic lifestyle of Synchytrium endobioticum.</title>
        <authorList>
            <person name="van de Vossenberg B.T.L.H."/>
            <person name="Warris S."/>
            <person name="Nguyen H.D.T."/>
            <person name="van Gent-Pelzer M.P.E."/>
            <person name="Joly D.L."/>
            <person name="van de Geest H.C."/>
            <person name="Bonants P.J.M."/>
            <person name="Smith D.S."/>
            <person name="Levesque C.A."/>
            <person name="van der Lee T.A.J."/>
        </authorList>
    </citation>
    <scope>NUCLEOTIDE SEQUENCE [LARGE SCALE GENOMIC DNA]</scope>
    <source>
        <strain evidence="12 13">CBS 809.83</strain>
    </source>
</reference>
<evidence type="ECO:0000256" key="3">
    <source>
        <dbReference type="ARBA" id="ARBA00022448"/>
    </source>
</evidence>
<keyword evidence="4" id="KW-0762">Sugar transport</keyword>
<feature type="transmembrane region" description="Helical" evidence="11">
    <location>
        <begin position="267"/>
        <end position="287"/>
    </location>
</feature>
<name>A0A507EAT6_9FUNG</name>
<dbReference type="InterPro" id="IPR037185">
    <property type="entry name" value="EmrE-like"/>
</dbReference>
<evidence type="ECO:0000256" key="9">
    <source>
        <dbReference type="ARBA" id="ARBA00041103"/>
    </source>
</evidence>
<dbReference type="GO" id="GO:0005460">
    <property type="term" value="F:UDP-glucose transmembrane transporter activity"/>
    <property type="evidence" value="ECO:0007669"/>
    <property type="project" value="TreeGrafter"/>
</dbReference>
<evidence type="ECO:0000313" key="13">
    <source>
        <dbReference type="Proteomes" id="UP000318582"/>
    </source>
</evidence>
<feature type="transmembrane region" description="Helical" evidence="11">
    <location>
        <begin position="5"/>
        <end position="22"/>
    </location>
</feature>
<evidence type="ECO:0000256" key="4">
    <source>
        <dbReference type="ARBA" id="ARBA00022597"/>
    </source>
</evidence>
<dbReference type="AlphaFoldDB" id="A0A507EAT6"/>
<keyword evidence="13" id="KW-1185">Reference proteome</keyword>
<feature type="transmembrane region" description="Helical" evidence="11">
    <location>
        <begin position="38"/>
        <end position="57"/>
    </location>
</feature>
<feature type="region of interest" description="Disordered" evidence="10">
    <location>
        <begin position="409"/>
        <end position="431"/>
    </location>
</feature>
<evidence type="ECO:0000256" key="11">
    <source>
        <dbReference type="SAM" id="Phobius"/>
    </source>
</evidence>
<sequence length="431" mass="47526">MLGELAICIIGIYVCFLTWQLTQERVTTHSYNGAKFKFFIFLNVVQSLCASTVGTLYQLFVRGESLRMPSPALWKKYAQCAILSTCAPLFGYAALKHIDYPTVILGKSCKLVPVLLMNFLIYRRTFPASKYAVVALITAGVSAFMLLHKQEDDEGHAKQQNASSSLYGLGLLLVNLLMDGAINSTQDRIFHKFKVSGSSMMVFLNLISSSLMTIYLLAWPYSNELSTALAFCNAHPRIVTDILLFGLCGAVGQCFIYHTLERFGAVSLVTVTVTRKMFSILLSFFWFEHHVSLGQWAAVGLVFLGIGLEAFMKRSGGEKAKSGNARKTDAPVAIKKSFETDFKKRNVALIMSVTVALLASGTTSEVSGAFVVVTSAQGIYDTSKSSANATCDDRYPLFALQFTFFESGPSSDMLSPQEEQDKKHKKAKYRA</sequence>
<comment type="caution">
    <text evidence="12">The sequence shown here is derived from an EMBL/GenBank/DDBJ whole genome shotgun (WGS) entry which is preliminary data.</text>
</comment>
<keyword evidence="6" id="KW-0256">Endoplasmic reticulum</keyword>
<accession>A0A507EAT6</accession>
<keyword evidence="5 11" id="KW-0812">Transmembrane</keyword>
<feature type="transmembrane region" description="Helical" evidence="11">
    <location>
        <begin position="166"/>
        <end position="182"/>
    </location>
</feature>
<evidence type="ECO:0000256" key="1">
    <source>
        <dbReference type="ARBA" id="ARBA00004477"/>
    </source>
</evidence>
<feature type="transmembrane region" description="Helical" evidence="11">
    <location>
        <begin position="293"/>
        <end position="312"/>
    </location>
</feature>
<organism evidence="12 13">
    <name type="scientific">Powellomyces hirtus</name>
    <dbReference type="NCBI Taxonomy" id="109895"/>
    <lineage>
        <taxon>Eukaryota</taxon>
        <taxon>Fungi</taxon>
        <taxon>Fungi incertae sedis</taxon>
        <taxon>Chytridiomycota</taxon>
        <taxon>Chytridiomycota incertae sedis</taxon>
        <taxon>Chytridiomycetes</taxon>
        <taxon>Spizellomycetales</taxon>
        <taxon>Powellomycetaceae</taxon>
        <taxon>Powellomyces</taxon>
    </lineage>
</organism>
<evidence type="ECO:0000256" key="6">
    <source>
        <dbReference type="ARBA" id="ARBA00022824"/>
    </source>
</evidence>
<dbReference type="SUPFAM" id="SSF103481">
    <property type="entry name" value="Multidrug resistance efflux transporter EmrE"/>
    <property type="match status" value="2"/>
</dbReference>
<dbReference type="STRING" id="109895.A0A507EAT6"/>
<protein>
    <recommendedName>
        <fullName evidence="9">UDP-galactose transporter homolog 1</fullName>
    </recommendedName>
</protein>
<dbReference type="PANTHER" id="PTHR10778:SF10">
    <property type="entry name" value="SOLUTE CARRIER FAMILY 35 MEMBER B1"/>
    <property type="match status" value="1"/>
</dbReference>
<feature type="transmembrane region" description="Helical" evidence="11">
    <location>
        <begin position="202"/>
        <end position="222"/>
    </location>
</feature>
<dbReference type="GO" id="GO:0005459">
    <property type="term" value="F:UDP-galactose transmembrane transporter activity"/>
    <property type="evidence" value="ECO:0007669"/>
    <property type="project" value="TreeGrafter"/>
</dbReference>
<evidence type="ECO:0000256" key="7">
    <source>
        <dbReference type="ARBA" id="ARBA00022989"/>
    </source>
</evidence>
<feature type="transmembrane region" description="Helical" evidence="11">
    <location>
        <begin position="242"/>
        <end position="260"/>
    </location>
</feature>
<dbReference type="Pfam" id="PF08449">
    <property type="entry name" value="UAA"/>
    <property type="match status" value="1"/>
</dbReference>
<feature type="transmembrane region" description="Helical" evidence="11">
    <location>
        <begin position="128"/>
        <end position="146"/>
    </location>
</feature>
<keyword evidence="7 11" id="KW-1133">Transmembrane helix</keyword>
<feature type="transmembrane region" description="Helical" evidence="11">
    <location>
        <begin position="77"/>
        <end position="95"/>
    </location>
</feature>
<dbReference type="EMBL" id="QEAQ01000015">
    <property type="protein sequence ID" value="TPX60405.1"/>
    <property type="molecule type" value="Genomic_DNA"/>
</dbReference>
<dbReference type="Proteomes" id="UP000318582">
    <property type="component" value="Unassembled WGS sequence"/>
</dbReference>
<evidence type="ECO:0000256" key="2">
    <source>
        <dbReference type="ARBA" id="ARBA00010694"/>
    </source>
</evidence>